<dbReference type="OrthoDB" id="9790390at2"/>
<evidence type="ECO:0000313" key="2">
    <source>
        <dbReference type="EMBL" id="AFJ47545.1"/>
    </source>
</evidence>
<reference evidence="2 3" key="1">
    <citation type="journal article" date="2012" name="J. Bacteriol.">
        <title>Complete genome sequence of the B12-producing Shimwellia blattae strain DSM 4481, isolated from a cockroach.</title>
        <authorList>
            <person name="Brzuszkiewicz E."/>
            <person name="Waschkowitz T."/>
            <person name="Wiezer A."/>
            <person name="Daniel R."/>
        </authorList>
    </citation>
    <scope>NUCLEOTIDE SEQUENCE [LARGE SCALE GENOMIC DNA]</scope>
    <source>
        <strain evidence="3">ATCC 29907 / DSM 4481 / JCM 1650 / NBRC 105725 / CDC 9005-74</strain>
    </source>
</reference>
<evidence type="ECO:0000259" key="1">
    <source>
        <dbReference type="PROSITE" id="PS51352"/>
    </source>
</evidence>
<dbReference type="PRINTS" id="PR00421">
    <property type="entry name" value="THIOREDOXIN"/>
</dbReference>
<sequence length="337" mass="36934">MIDITAETLSRALRDTKTPVLLDFWAPWCAPCIALEPWLEQLAARYGEQLTILRCNVDQDNALIAEYGLRGVPTLIGFEHGQEVARCTGGNVAQLHAMVNRLLQSPEQTSTGGAFSGDSALRSQVLARVQQTPPDALPRLVAGWLQHPATVPGIPPLVWQVILFLAQQYPEQERNRVFTQLLSAIHTGARLSDTGRVLARHLLMPEHCRLGCLFDLTPALAACWQALQRLQLAHLQGEAQNATEWQAARDMLAQCQQAEDPAIAAAAASLAPLAFPVNGDDLSLFLELYRLASDERADQLYQDGPEPDMQVIESHLQETLKAHTRLLGEVLGAARAA</sequence>
<organism evidence="2 3">
    <name type="scientific">Shimwellia blattae (strain ATCC 29907 / DSM 4481 / JCM 1650 / NBRC 105725 / CDC 9005-74)</name>
    <name type="common">Escherichia blattae</name>
    <dbReference type="NCBI Taxonomy" id="630626"/>
    <lineage>
        <taxon>Bacteria</taxon>
        <taxon>Pseudomonadati</taxon>
        <taxon>Pseudomonadota</taxon>
        <taxon>Gammaproteobacteria</taxon>
        <taxon>Enterobacterales</taxon>
        <taxon>Enterobacteriaceae</taxon>
        <taxon>Shimwellia</taxon>
    </lineage>
</organism>
<dbReference type="Gene3D" id="3.40.30.10">
    <property type="entry name" value="Glutaredoxin"/>
    <property type="match status" value="1"/>
</dbReference>
<dbReference type="PROSITE" id="PS51352">
    <property type="entry name" value="THIOREDOXIN_2"/>
    <property type="match status" value="1"/>
</dbReference>
<dbReference type="GO" id="GO:0015035">
    <property type="term" value="F:protein-disulfide reductase activity"/>
    <property type="evidence" value="ECO:0007669"/>
    <property type="project" value="TreeGrafter"/>
</dbReference>
<dbReference type="Proteomes" id="UP000001955">
    <property type="component" value="Chromosome"/>
</dbReference>
<protein>
    <submittedName>
        <fullName evidence="2">Thioredoxin</fullName>
    </submittedName>
</protein>
<dbReference type="PANTHER" id="PTHR45663:SF11">
    <property type="entry name" value="GEO12009P1"/>
    <property type="match status" value="1"/>
</dbReference>
<dbReference type="GO" id="GO:0005829">
    <property type="term" value="C:cytosol"/>
    <property type="evidence" value="ECO:0007669"/>
    <property type="project" value="TreeGrafter"/>
</dbReference>
<dbReference type="PANTHER" id="PTHR45663">
    <property type="entry name" value="GEO12009P1"/>
    <property type="match status" value="1"/>
</dbReference>
<gene>
    <name evidence="2" type="ordered locus">EBL_c24580</name>
</gene>
<dbReference type="HOGENOM" id="CLU_823598_0_0_6"/>
<dbReference type="RefSeq" id="WP_002439633.1">
    <property type="nucleotide sequence ID" value="NC_017910.1"/>
</dbReference>
<dbReference type="GO" id="GO:0045454">
    <property type="term" value="P:cell redox homeostasis"/>
    <property type="evidence" value="ECO:0007669"/>
    <property type="project" value="TreeGrafter"/>
</dbReference>
<dbReference type="KEGG" id="ebt:EBL_c24580"/>
<accession>I2BAJ1</accession>
<accession>K6WDH8</accession>
<dbReference type="InterPro" id="IPR013766">
    <property type="entry name" value="Thioredoxin_domain"/>
</dbReference>
<dbReference type="CDD" id="cd02947">
    <property type="entry name" value="TRX_family"/>
    <property type="match status" value="1"/>
</dbReference>
<dbReference type="Pfam" id="PF00085">
    <property type="entry name" value="Thioredoxin"/>
    <property type="match status" value="1"/>
</dbReference>
<proteinExistence type="predicted"/>
<dbReference type="SUPFAM" id="SSF52833">
    <property type="entry name" value="Thioredoxin-like"/>
    <property type="match status" value="1"/>
</dbReference>
<name>I2BAJ1_SHIBC</name>
<feature type="domain" description="Thioredoxin" evidence="1">
    <location>
        <begin position="1"/>
        <end position="104"/>
    </location>
</feature>
<dbReference type="AlphaFoldDB" id="I2BAJ1"/>
<dbReference type="STRING" id="630626.EBL_c24580"/>
<dbReference type="eggNOG" id="COG3118">
    <property type="taxonomic scope" value="Bacteria"/>
</dbReference>
<keyword evidence="3" id="KW-1185">Reference proteome</keyword>
<dbReference type="EMBL" id="CP001560">
    <property type="protein sequence ID" value="AFJ47545.1"/>
    <property type="molecule type" value="Genomic_DNA"/>
</dbReference>
<dbReference type="InterPro" id="IPR036249">
    <property type="entry name" value="Thioredoxin-like_sf"/>
</dbReference>
<evidence type="ECO:0000313" key="3">
    <source>
        <dbReference type="Proteomes" id="UP000001955"/>
    </source>
</evidence>